<comment type="similarity">
    <text evidence="2">Belongs to the transaldolase family. Type 1 subfamily.</text>
</comment>
<accession>A0A168Q5L7</accession>
<dbReference type="InterPro" id="IPR001585">
    <property type="entry name" value="TAL/FSA"/>
</dbReference>
<dbReference type="Proteomes" id="UP000078561">
    <property type="component" value="Unassembled WGS sequence"/>
</dbReference>
<name>A0A168Q5L7_ABSGL</name>
<dbReference type="PROSITE" id="PS00958">
    <property type="entry name" value="TRANSALDOLASE_2"/>
    <property type="match status" value="1"/>
</dbReference>
<dbReference type="InParanoid" id="A0A168Q5L7"/>
<gene>
    <name evidence="10" type="primary">ABSGL_09439.1 scaffold 11253</name>
</gene>
<dbReference type="PANTHER" id="PTHR10683">
    <property type="entry name" value="TRANSALDOLASE"/>
    <property type="match status" value="1"/>
</dbReference>
<dbReference type="GO" id="GO:0005975">
    <property type="term" value="P:carbohydrate metabolic process"/>
    <property type="evidence" value="ECO:0007669"/>
    <property type="project" value="InterPro"/>
</dbReference>
<dbReference type="FunFam" id="3.20.20.70:FF:000088">
    <property type="entry name" value="Transaldolase"/>
    <property type="match status" value="1"/>
</dbReference>
<dbReference type="NCBIfam" id="NF009001">
    <property type="entry name" value="PRK12346.1"/>
    <property type="match status" value="1"/>
</dbReference>
<keyword evidence="5 9" id="KW-0808">Transferase</keyword>
<dbReference type="OMA" id="ITCNITL"/>
<evidence type="ECO:0000256" key="5">
    <source>
        <dbReference type="ARBA" id="ARBA00022679"/>
    </source>
</evidence>
<dbReference type="STRING" id="4829.A0A168Q5L7"/>
<dbReference type="PROSITE" id="PS01054">
    <property type="entry name" value="TRANSALDOLASE_1"/>
    <property type="match status" value="1"/>
</dbReference>
<dbReference type="Pfam" id="PF00923">
    <property type="entry name" value="TAL_FSA"/>
    <property type="match status" value="1"/>
</dbReference>
<evidence type="ECO:0000313" key="10">
    <source>
        <dbReference type="EMBL" id="SAM03597.1"/>
    </source>
</evidence>
<proteinExistence type="inferred from homology"/>
<keyword evidence="7" id="KW-0704">Schiff base</keyword>
<evidence type="ECO:0000256" key="6">
    <source>
        <dbReference type="ARBA" id="ARBA00023126"/>
    </source>
</evidence>
<keyword evidence="11" id="KW-1185">Reference proteome</keyword>
<dbReference type="OrthoDB" id="2015515at2759"/>
<keyword evidence="6 9" id="KW-0570">Pentose shunt</keyword>
<dbReference type="Gene3D" id="3.20.20.70">
    <property type="entry name" value="Aldolase class I"/>
    <property type="match status" value="1"/>
</dbReference>
<dbReference type="FunCoup" id="A0A168Q5L7">
    <property type="interactions" value="585"/>
</dbReference>
<evidence type="ECO:0000256" key="3">
    <source>
        <dbReference type="ARBA" id="ARBA00013151"/>
    </source>
</evidence>
<protein>
    <recommendedName>
        <fullName evidence="4 9">Transaldolase</fullName>
        <ecNumber evidence="3 9">2.2.1.2</ecNumber>
    </recommendedName>
</protein>
<dbReference type="GO" id="GO:0009052">
    <property type="term" value="P:pentose-phosphate shunt, non-oxidative branch"/>
    <property type="evidence" value="ECO:0007669"/>
    <property type="project" value="TreeGrafter"/>
</dbReference>
<dbReference type="InterPro" id="IPR013785">
    <property type="entry name" value="Aldolase_TIM"/>
</dbReference>
<evidence type="ECO:0000313" key="11">
    <source>
        <dbReference type="Proteomes" id="UP000078561"/>
    </source>
</evidence>
<evidence type="ECO:0000256" key="7">
    <source>
        <dbReference type="ARBA" id="ARBA00023270"/>
    </source>
</evidence>
<dbReference type="GO" id="GO:0004801">
    <property type="term" value="F:transaldolase activity"/>
    <property type="evidence" value="ECO:0007669"/>
    <property type="project" value="UniProtKB-EC"/>
</dbReference>
<dbReference type="GO" id="GO:0005737">
    <property type="term" value="C:cytoplasm"/>
    <property type="evidence" value="ECO:0007669"/>
    <property type="project" value="InterPro"/>
</dbReference>
<dbReference type="EMBL" id="LT554210">
    <property type="protein sequence ID" value="SAM03597.1"/>
    <property type="molecule type" value="Genomic_DNA"/>
</dbReference>
<evidence type="ECO:0000256" key="9">
    <source>
        <dbReference type="RuleBase" id="RU000501"/>
    </source>
</evidence>
<evidence type="ECO:0000256" key="8">
    <source>
        <dbReference type="ARBA" id="ARBA00048810"/>
    </source>
</evidence>
<evidence type="ECO:0000256" key="1">
    <source>
        <dbReference type="ARBA" id="ARBA00004857"/>
    </source>
</evidence>
<reference evidence="10" key="1">
    <citation type="submission" date="2016-04" db="EMBL/GenBank/DDBJ databases">
        <authorList>
            <person name="Evans L.H."/>
            <person name="Alamgir A."/>
            <person name="Owens N."/>
            <person name="Weber N.D."/>
            <person name="Virtaneva K."/>
            <person name="Barbian K."/>
            <person name="Babar A."/>
            <person name="Rosenke K."/>
        </authorList>
    </citation>
    <scope>NUCLEOTIDE SEQUENCE [LARGE SCALE GENOMIC DNA]</scope>
    <source>
        <strain evidence="10">CBS 101.48</strain>
    </source>
</reference>
<dbReference type="InterPro" id="IPR018225">
    <property type="entry name" value="Transaldolase_AS"/>
</dbReference>
<dbReference type="HAMAP" id="MF_00492">
    <property type="entry name" value="Transaldolase_1"/>
    <property type="match status" value="1"/>
</dbReference>
<dbReference type="AlphaFoldDB" id="A0A168Q5L7"/>
<dbReference type="SUPFAM" id="SSF51569">
    <property type="entry name" value="Aldolase"/>
    <property type="match status" value="1"/>
</dbReference>
<dbReference type="CDD" id="cd00957">
    <property type="entry name" value="Transaldolase_TalAB"/>
    <property type="match status" value="1"/>
</dbReference>
<comment type="function">
    <text evidence="9">Catalyzes the rate-limiting step of the non-oxidative phase in the pentose phosphate pathway. Catalyzes the reversible conversion of sedheptulose-7-phosphate and D-glyceraldehyde 3-phosphate into erythrose-4-phosphate and beta-D-fructose 6-phosphate.</text>
</comment>
<evidence type="ECO:0000256" key="2">
    <source>
        <dbReference type="ARBA" id="ARBA00008012"/>
    </source>
</evidence>
<dbReference type="EC" id="2.2.1.2" evidence="3 9"/>
<sequence length="322" mass="35652">MSVLDQIKKFTTIVADSGDFESIAEYKPQDSTTNPSLILAATAKPQYAKLMDDAISYAKGKQNDQATWAMDKLLVNFGAEILKIVPGRVSTEVDARLSFDKDATIAKALRLIDLYKEVGIDKQRILIKIASTWEGIQAAHELENKHGIHCNLTLLFGFPQAVACAEAGVTLISPFVGRIMDWYKASTGQSYEADPSKDPGVLSVTKIYNYYKQNNYKTIVMGASFRNIGEIKELAGCDFLTISPNLLAELQADKSTLKQALSKENAAKEPIPKVSYFKDEKAFRWEMNEDAMATEKLSEGIRKFAVDGTKLESTLKQKLSKA</sequence>
<comment type="pathway">
    <text evidence="1 9">Carbohydrate degradation; pentose phosphate pathway; D-glyceraldehyde 3-phosphate and beta-D-fructose 6-phosphate from D-ribose 5-phosphate and D-xylulose 5-phosphate (non-oxidative stage): step 2/3.</text>
</comment>
<comment type="catalytic activity">
    <reaction evidence="8 9">
        <text>D-sedoheptulose 7-phosphate + D-glyceraldehyde 3-phosphate = D-erythrose 4-phosphate + beta-D-fructose 6-phosphate</text>
        <dbReference type="Rhea" id="RHEA:17053"/>
        <dbReference type="ChEBI" id="CHEBI:16897"/>
        <dbReference type="ChEBI" id="CHEBI:57483"/>
        <dbReference type="ChEBI" id="CHEBI:57634"/>
        <dbReference type="ChEBI" id="CHEBI:59776"/>
        <dbReference type="EC" id="2.2.1.2"/>
    </reaction>
</comment>
<dbReference type="InterPro" id="IPR004730">
    <property type="entry name" value="Transaldolase_1"/>
</dbReference>
<dbReference type="PANTHER" id="PTHR10683:SF18">
    <property type="entry name" value="TRANSALDOLASE"/>
    <property type="match status" value="1"/>
</dbReference>
<dbReference type="UniPathway" id="UPA00115">
    <property type="reaction ID" value="UER00414"/>
</dbReference>
<organism evidence="10">
    <name type="scientific">Absidia glauca</name>
    <name type="common">Pin mould</name>
    <dbReference type="NCBI Taxonomy" id="4829"/>
    <lineage>
        <taxon>Eukaryota</taxon>
        <taxon>Fungi</taxon>
        <taxon>Fungi incertae sedis</taxon>
        <taxon>Mucoromycota</taxon>
        <taxon>Mucoromycotina</taxon>
        <taxon>Mucoromycetes</taxon>
        <taxon>Mucorales</taxon>
        <taxon>Cunninghamellaceae</taxon>
        <taxon>Absidia</taxon>
    </lineage>
</organism>
<dbReference type="NCBIfam" id="TIGR00874">
    <property type="entry name" value="talAB"/>
    <property type="match status" value="1"/>
</dbReference>
<evidence type="ECO:0000256" key="4">
    <source>
        <dbReference type="ARBA" id="ARBA00018292"/>
    </source>
</evidence>